<feature type="chain" id="PRO_5046972990" description="MucBP domain-containing protein" evidence="3">
    <location>
        <begin position="24"/>
        <end position="715"/>
    </location>
</feature>
<feature type="domain" description="MucBP" evidence="4">
    <location>
        <begin position="543"/>
        <end position="614"/>
    </location>
</feature>
<dbReference type="Proteomes" id="UP000051977">
    <property type="component" value="Unassembled WGS sequence"/>
</dbReference>
<dbReference type="Gene3D" id="3.10.20.320">
    <property type="entry name" value="Putative peptidoglycan bound protein (lpxtg motif)"/>
    <property type="match status" value="2"/>
</dbReference>
<feature type="domain" description="MucBP" evidence="4">
    <location>
        <begin position="358"/>
        <end position="394"/>
    </location>
</feature>
<keyword evidence="1" id="KW-0677">Repeat</keyword>
<dbReference type="Pfam" id="PF06458">
    <property type="entry name" value="MucBP"/>
    <property type="match status" value="3"/>
</dbReference>
<evidence type="ECO:0000259" key="4">
    <source>
        <dbReference type="Pfam" id="PF06458"/>
    </source>
</evidence>
<gene>
    <name evidence="5" type="ORF">FD12_GL000072</name>
</gene>
<evidence type="ECO:0000313" key="5">
    <source>
        <dbReference type="EMBL" id="KRL18238.1"/>
    </source>
</evidence>
<keyword evidence="6" id="KW-1185">Reference proteome</keyword>
<evidence type="ECO:0000256" key="3">
    <source>
        <dbReference type="SAM" id="SignalP"/>
    </source>
</evidence>
<keyword evidence="3" id="KW-0732">Signal</keyword>
<feature type="signal peptide" evidence="3">
    <location>
        <begin position="1"/>
        <end position="23"/>
    </location>
</feature>
<name>A0ABR5PFW2_9LACO</name>
<accession>A0ABR5PFW2</accession>
<evidence type="ECO:0000256" key="1">
    <source>
        <dbReference type="ARBA" id="ARBA00022737"/>
    </source>
</evidence>
<dbReference type="Gene3D" id="3.80.10.10">
    <property type="entry name" value="Ribonuclease Inhibitor"/>
    <property type="match status" value="1"/>
</dbReference>
<protein>
    <recommendedName>
        <fullName evidence="4">MucBP domain-containing protein</fullName>
    </recommendedName>
</protein>
<dbReference type="InterPro" id="IPR032675">
    <property type="entry name" value="LRR_dom_sf"/>
</dbReference>
<evidence type="ECO:0000256" key="2">
    <source>
        <dbReference type="SAM" id="MobiDB-lite"/>
    </source>
</evidence>
<feature type="region of interest" description="Disordered" evidence="2">
    <location>
        <begin position="618"/>
        <end position="663"/>
    </location>
</feature>
<comment type="caution">
    <text evidence="5">The sequence shown here is derived from an EMBL/GenBank/DDBJ whole genome shotgun (WGS) entry which is preliminary data.</text>
</comment>
<sequence>MTIAALVMAFSFSSLGSQPPVQAATTTYMDDNGNWKGGTATDHDTWLKDQVNSNWISADFASQVPADAKGTDQTTGKPYIDEWLPDKNLQKLVVHDLGLSSVSDITKDNLNQKMGAYFYLDSDLQHYNRTYYNQVCNTKSLEGLQYATQLTDLEFTPDQDASLGTWGVWPHGRLSDISALKQLTELTHLNIQLDDVYDISPIAGKKLDSTTSMSYNHIIDASPLESSKDTLGTYFTFAFQSYKLPTITLNSKVTSYTTPSFVIKNVEGANVPVKPYYATGDPNPNFNNHAKAYKSTADGGPYSDPAKPTVTWTNLTQNNTINHGYMTVTWEDPLFGNPSYTYQGWVIQPYQISDTVGNVNVNFKNADNGQYIYGQQTLSGNLGDKWNLSLAGDNSFKLADTSSTQNQNIQSIIDILKEQNDFNTISVSSPTVGEYQDTTPVPTVTYTFSKKAVPVVAEPVTVKYVDEDGERIAADQVINGNVGDEYDTTTAAYRPEYMTQAGQLYQLDKTKLPDNAKGTLGTTAITVAYTYQKVPTVADNSSVIVNYIDEATNGILKSQTLHGKIGDRYQADGKYRLDSITANGYTYDLNTNRLPENVTGNFTENTQFVNYYYRKRETPVTPIPPTPPTPNPEPTPQPTPEPTPMPEPDEEITTTEPSTVAKKGEAASALKKIYLYKNATFKKSERLAGYVMKPRVYRPMFVVTGYKKLSKIYDF</sequence>
<reference evidence="5 6" key="1">
    <citation type="journal article" date="2015" name="Genome Announc.">
        <title>Expanding the biotechnology potential of lactobacilli through comparative genomics of 213 strains and associated genera.</title>
        <authorList>
            <person name="Sun Z."/>
            <person name="Harris H.M."/>
            <person name="McCann A."/>
            <person name="Guo C."/>
            <person name="Argimon S."/>
            <person name="Zhang W."/>
            <person name="Yang X."/>
            <person name="Jeffery I.B."/>
            <person name="Cooney J.C."/>
            <person name="Kagawa T.F."/>
            <person name="Liu W."/>
            <person name="Song Y."/>
            <person name="Salvetti E."/>
            <person name="Wrobel A."/>
            <person name="Rasinkangas P."/>
            <person name="Parkhill J."/>
            <person name="Rea M.C."/>
            <person name="O'Sullivan O."/>
            <person name="Ritari J."/>
            <person name="Douillard F.P."/>
            <person name="Paul Ross R."/>
            <person name="Yang R."/>
            <person name="Briner A.E."/>
            <person name="Felis G.E."/>
            <person name="de Vos W.M."/>
            <person name="Barrangou R."/>
            <person name="Klaenhammer T.R."/>
            <person name="Caufield P.W."/>
            <person name="Cui Y."/>
            <person name="Zhang H."/>
            <person name="O'Toole P.W."/>
        </authorList>
    </citation>
    <scope>NUCLEOTIDE SEQUENCE [LARGE SCALE GENOMIC DNA]</scope>
    <source>
        <strain evidence="5 6">DSM 19907</strain>
    </source>
</reference>
<organism evidence="5 6">
    <name type="scientific">Lentilactobacillus rapi DSM 19907 = JCM 15042</name>
    <dbReference type="NCBI Taxonomy" id="1423795"/>
    <lineage>
        <taxon>Bacteria</taxon>
        <taxon>Bacillati</taxon>
        <taxon>Bacillota</taxon>
        <taxon>Bacilli</taxon>
        <taxon>Lactobacillales</taxon>
        <taxon>Lactobacillaceae</taxon>
        <taxon>Lentilactobacillus</taxon>
    </lineage>
</organism>
<feature type="compositionally biased region" description="Pro residues" evidence="2">
    <location>
        <begin position="621"/>
        <end position="646"/>
    </location>
</feature>
<evidence type="ECO:0000313" key="6">
    <source>
        <dbReference type="Proteomes" id="UP000051977"/>
    </source>
</evidence>
<dbReference type="EMBL" id="AZEI01000008">
    <property type="protein sequence ID" value="KRL18238.1"/>
    <property type="molecule type" value="Genomic_DNA"/>
</dbReference>
<dbReference type="InterPro" id="IPR009459">
    <property type="entry name" value="MucBP_dom"/>
</dbReference>
<proteinExistence type="predicted"/>
<feature type="domain" description="MucBP" evidence="4">
    <location>
        <begin position="459"/>
        <end position="532"/>
    </location>
</feature>